<feature type="transmembrane region" description="Helical" evidence="7">
    <location>
        <begin position="142"/>
        <end position="163"/>
    </location>
</feature>
<evidence type="ECO:0000313" key="8">
    <source>
        <dbReference type="EMBL" id="WAV90302.1"/>
    </source>
</evidence>
<dbReference type="AlphaFoldDB" id="A0A9E9NT61"/>
<accession>A0A9E9NT61</accession>
<dbReference type="GO" id="GO:0015109">
    <property type="term" value="F:chromate transmembrane transporter activity"/>
    <property type="evidence" value="ECO:0007669"/>
    <property type="project" value="InterPro"/>
</dbReference>
<evidence type="ECO:0000256" key="7">
    <source>
        <dbReference type="SAM" id="Phobius"/>
    </source>
</evidence>
<feature type="transmembrane region" description="Helical" evidence="7">
    <location>
        <begin position="175"/>
        <end position="191"/>
    </location>
</feature>
<dbReference type="Pfam" id="PF02417">
    <property type="entry name" value="Chromate_transp"/>
    <property type="match status" value="1"/>
</dbReference>
<protein>
    <submittedName>
        <fullName evidence="8">Chromate transporter</fullName>
    </submittedName>
</protein>
<reference evidence="8" key="1">
    <citation type="journal article" date="2022" name="Front. Microbiol.">
        <title>New perspectives on an old grouping: The genomic and phenotypic variability of Oxalobacter formigenes and the implications for calcium oxalate stone prevention.</title>
        <authorList>
            <person name="Chmiel J.A."/>
            <person name="Carr C."/>
            <person name="Stuivenberg G.A."/>
            <person name="Venema R."/>
            <person name="Chanyi R.M."/>
            <person name="Al K.F."/>
            <person name="Giguere D."/>
            <person name="Say H."/>
            <person name="Akouris P.P."/>
            <person name="Dominguez Romero S.A."/>
            <person name="Kwong A."/>
            <person name="Tai V."/>
            <person name="Koval S.F."/>
            <person name="Razvi H."/>
            <person name="Bjazevic J."/>
            <person name="Burton J.P."/>
        </authorList>
    </citation>
    <scope>NUCLEOTIDE SEQUENCE</scope>
    <source>
        <strain evidence="8">OxK</strain>
    </source>
</reference>
<comment type="subcellular location">
    <subcellularLocation>
        <location evidence="1">Cell membrane</location>
        <topology evidence="1">Multi-pass membrane protein</topology>
    </subcellularLocation>
</comment>
<keyword evidence="5 7" id="KW-1133">Transmembrane helix</keyword>
<gene>
    <name evidence="8" type="ORF">NB646_05355</name>
</gene>
<evidence type="ECO:0000256" key="4">
    <source>
        <dbReference type="ARBA" id="ARBA00022692"/>
    </source>
</evidence>
<keyword evidence="4 7" id="KW-0812">Transmembrane</keyword>
<evidence type="ECO:0000256" key="6">
    <source>
        <dbReference type="ARBA" id="ARBA00023136"/>
    </source>
</evidence>
<dbReference type="Proteomes" id="UP001164819">
    <property type="component" value="Chromosome"/>
</dbReference>
<evidence type="ECO:0000256" key="5">
    <source>
        <dbReference type="ARBA" id="ARBA00022989"/>
    </source>
</evidence>
<feature type="transmembrane region" description="Helical" evidence="7">
    <location>
        <begin position="112"/>
        <end position="136"/>
    </location>
</feature>
<comment type="similarity">
    <text evidence="2">Belongs to the chromate ion transporter (CHR) (TC 2.A.51) family.</text>
</comment>
<dbReference type="RefSeq" id="WP_269315414.1">
    <property type="nucleotide sequence ID" value="NZ_CP098251.1"/>
</dbReference>
<dbReference type="InterPro" id="IPR003370">
    <property type="entry name" value="Chromate_transpt"/>
</dbReference>
<sequence>MWFKRLTGILPVCRSKKKGCRGPVGAAREGVMVRDKGFYWDLFVATLQLSAFTVGGGFVIVPLMRRKFIREKQWLDEDEMLDLTAIAQSAPGSIAINASILLGYRLAGFRGVLVTIFGTVLPPLFILSLVSMFYAAFKSNEYVVLAMKGMQAGVAAIIFDVVITMGKNVLSRKRVMPWIILTGSFAAVFFFDVNVFVVIMVCGAVGVADTLYGERLRKIRLGKMQAFRRRREEERKREEDA</sequence>
<evidence type="ECO:0000256" key="2">
    <source>
        <dbReference type="ARBA" id="ARBA00005262"/>
    </source>
</evidence>
<dbReference type="EMBL" id="CP098251">
    <property type="protein sequence ID" value="WAV90302.1"/>
    <property type="molecule type" value="Genomic_DNA"/>
</dbReference>
<feature type="transmembrane region" description="Helical" evidence="7">
    <location>
        <begin position="42"/>
        <end position="64"/>
    </location>
</feature>
<dbReference type="GO" id="GO:0005886">
    <property type="term" value="C:plasma membrane"/>
    <property type="evidence" value="ECO:0007669"/>
    <property type="project" value="UniProtKB-SubCell"/>
</dbReference>
<dbReference type="InterPro" id="IPR052518">
    <property type="entry name" value="CHR_Transporter"/>
</dbReference>
<keyword evidence="6 7" id="KW-0472">Membrane</keyword>
<evidence type="ECO:0000256" key="1">
    <source>
        <dbReference type="ARBA" id="ARBA00004651"/>
    </source>
</evidence>
<name>A0A9E9NT61_9BURK</name>
<dbReference type="PANTHER" id="PTHR43663:SF2">
    <property type="entry name" value="CHROMATE TRANSPORT PROTEIN-RELATED"/>
    <property type="match status" value="1"/>
</dbReference>
<proteinExistence type="inferred from homology"/>
<evidence type="ECO:0000256" key="3">
    <source>
        <dbReference type="ARBA" id="ARBA00022475"/>
    </source>
</evidence>
<keyword evidence="3" id="KW-1003">Cell membrane</keyword>
<organism evidence="8">
    <name type="scientific">Oxalobacter aliiformigenes</name>
    <dbReference type="NCBI Taxonomy" id="2946593"/>
    <lineage>
        <taxon>Bacteria</taxon>
        <taxon>Pseudomonadati</taxon>
        <taxon>Pseudomonadota</taxon>
        <taxon>Betaproteobacteria</taxon>
        <taxon>Burkholderiales</taxon>
        <taxon>Oxalobacteraceae</taxon>
        <taxon>Oxalobacter</taxon>
    </lineage>
</organism>
<dbReference type="PANTHER" id="PTHR43663">
    <property type="entry name" value="CHROMATE TRANSPORT PROTEIN-RELATED"/>
    <property type="match status" value="1"/>
</dbReference>